<sequence length="25" mass="3180">MVALLLPWFFGFWEWFARSSLLEWF</sequence>
<evidence type="ECO:0000313" key="1">
    <source>
        <dbReference type="EMBL" id="MBX60013.1"/>
    </source>
</evidence>
<dbReference type="EMBL" id="GGEC01079529">
    <property type="protein sequence ID" value="MBX60013.1"/>
    <property type="molecule type" value="Transcribed_RNA"/>
</dbReference>
<organism evidence="1">
    <name type="scientific">Rhizophora mucronata</name>
    <name type="common">Asiatic mangrove</name>
    <dbReference type="NCBI Taxonomy" id="61149"/>
    <lineage>
        <taxon>Eukaryota</taxon>
        <taxon>Viridiplantae</taxon>
        <taxon>Streptophyta</taxon>
        <taxon>Embryophyta</taxon>
        <taxon>Tracheophyta</taxon>
        <taxon>Spermatophyta</taxon>
        <taxon>Magnoliopsida</taxon>
        <taxon>eudicotyledons</taxon>
        <taxon>Gunneridae</taxon>
        <taxon>Pentapetalae</taxon>
        <taxon>rosids</taxon>
        <taxon>fabids</taxon>
        <taxon>Malpighiales</taxon>
        <taxon>Rhizophoraceae</taxon>
        <taxon>Rhizophora</taxon>
    </lineage>
</organism>
<protein>
    <submittedName>
        <fullName evidence="1">Uncharacterized protein</fullName>
    </submittedName>
</protein>
<proteinExistence type="predicted"/>
<accession>A0A2P2PZD0</accession>
<dbReference type="AlphaFoldDB" id="A0A2P2PZD0"/>
<name>A0A2P2PZD0_RHIMU</name>
<reference evidence="1" key="1">
    <citation type="submission" date="2018-02" db="EMBL/GenBank/DDBJ databases">
        <title>Rhizophora mucronata_Transcriptome.</title>
        <authorList>
            <person name="Meera S.P."/>
            <person name="Sreeshan A."/>
            <person name="Augustine A."/>
        </authorList>
    </citation>
    <scope>NUCLEOTIDE SEQUENCE</scope>
    <source>
        <tissue evidence="1">Leaf</tissue>
    </source>
</reference>